<dbReference type="InterPro" id="IPR011761">
    <property type="entry name" value="ATP-grasp"/>
</dbReference>
<evidence type="ECO:0000256" key="3">
    <source>
        <dbReference type="ARBA" id="ARBA00022840"/>
    </source>
</evidence>
<dbReference type="PANTHER" id="PTHR43585">
    <property type="entry name" value="FUMIPYRROLE BIOSYNTHESIS PROTEIN C"/>
    <property type="match status" value="1"/>
</dbReference>
<reference evidence="7 8" key="1">
    <citation type="submission" date="2008-07" db="EMBL/GenBank/DDBJ databases">
        <authorList>
            <person name="El-Sayed N."/>
            <person name="Caler E."/>
            <person name="Inman J."/>
            <person name="Amedeo P."/>
            <person name="Hass B."/>
            <person name="Wortman J."/>
        </authorList>
    </citation>
    <scope>NUCLEOTIDE SEQUENCE [LARGE SCALE GENOMIC DNA]</scope>
    <source>
        <strain evidence="8">ATCC 50983 / TXsc</strain>
    </source>
</reference>
<accession>C5KXN2</accession>
<evidence type="ECO:0000256" key="2">
    <source>
        <dbReference type="ARBA" id="ARBA00022741"/>
    </source>
</evidence>
<keyword evidence="3 4" id="KW-0067">ATP-binding</keyword>
<keyword evidence="1" id="KW-0436">Ligase</keyword>
<dbReference type="GO" id="GO:0046872">
    <property type="term" value="F:metal ion binding"/>
    <property type="evidence" value="ECO:0007669"/>
    <property type="project" value="InterPro"/>
</dbReference>
<feature type="compositionally biased region" description="Polar residues" evidence="5">
    <location>
        <begin position="9"/>
        <end position="22"/>
    </location>
</feature>
<dbReference type="OrthoDB" id="434648at2759"/>
<keyword evidence="8" id="KW-1185">Reference proteome</keyword>
<organism evidence="8">
    <name type="scientific">Perkinsus marinus (strain ATCC 50983 / TXsc)</name>
    <dbReference type="NCBI Taxonomy" id="423536"/>
    <lineage>
        <taxon>Eukaryota</taxon>
        <taxon>Sar</taxon>
        <taxon>Alveolata</taxon>
        <taxon>Perkinsozoa</taxon>
        <taxon>Perkinsea</taxon>
        <taxon>Perkinsida</taxon>
        <taxon>Perkinsidae</taxon>
        <taxon>Perkinsus</taxon>
    </lineage>
</organism>
<dbReference type="GO" id="GO:0005524">
    <property type="term" value="F:ATP binding"/>
    <property type="evidence" value="ECO:0007669"/>
    <property type="project" value="UniProtKB-UniRule"/>
</dbReference>
<dbReference type="InterPro" id="IPR041472">
    <property type="entry name" value="BL00235/CARNS1_N"/>
</dbReference>
<dbReference type="Gene3D" id="3.30.470.20">
    <property type="entry name" value="ATP-grasp fold, B domain"/>
    <property type="match status" value="1"/>
</dbReference>
<evidence type="ECO:0000313" key="7">
    <source>
        <dbReference type="EMBL" id="EER10756.1"/>
    </source>
</evidence>
<evidence type="ECO:0000259" key="6">
    <source>
        <dbReference type="PROSITE" id="PS50975"/>
    </source>
</evidence>
<evidence type="ECO:0000256" key="4">
    <source>
        <dbReference type="PROSITE-ProRule" id="PRU00409"/>
    </source>
</evidence>
<dbReference type="SUPFAM" id="SSF56059">
    <property type="entry name" value="Glutathione synthetase ATP-binding domain-like"/>
    <property type="match status" value="1"/>
</dbReference>
<dbReference type="GeneID" id="9039065"/>
<name>C5KXN2_PERM5</name>
<dbReference type="OMA" id="CTVWEIS"/>
<dbReference type="Proteomes" id="UP000007800">
    <property type="component" value="Unassembled WGS sequence"/>
</dbReference>
<evidence type="ECO:0000256" key="1">
    <source>
        <dbReference type="ARBA" id="ARBA00022598"/>
    </source>
</evidence>
<dbReference type="GO" id="GO:0016874">
    <property type="term" value="F:ligase activity"/>
    <property type="evidence" value="ECO:0007669"/>
    <property type="project" value="UniProtKB-KW"/>
</dbReference>
<dbReference type="EMBL" id="GG677256">
    <property type="protein sequence ID" value="EER10756.1"/>
    <property type="molecule type" value="Genomic_DNA"/>
</dbReference>
<dbReference type="AlphaFoldDB" id="C5KXN2"/>
<dbReference type="Pfam" id="PF18130">
    <property type="entry name" value="ATPgrasp_N"/>
    <property type="match status" value="1"/>
</dbReference>
<evidence type="ECO:0000313" key="8">
    <source>
        <dbReference type="Proteomes" id="UP000007800"/>
    </source>
</evidence>
<gene>
    <name evidence="7" type="ORF">Pmar_PMAR000800</name>
</gene>
<proteinExistence type="predicted"/>
<dbReference type="Pfam" id="PF13535">
    <property type="entry name" value="ATP-grasp_4"/>
    <property type="match status" value="1"/>
</dbReference>
<dbReference type="RefSeq" id="XP_002778961.1">
    <property type="nucleotide sequence ID" value="XM_002778915.1"/>
</dbReference>
<dbReference type="Gene3D" id="3.40.50.20">
    <property type="match status" value="1"/>
</dbReference>
<feature type="domain" description="ATP-grasp" evidence="6">
    <location>
        <begin position="181"/>
        <end position="394"/>
    </location>
</feature>
<feature type="region of interest" description="Disordered" evidence="5">
    <location>
        <begin position="1"/>
        <end position="22"/>
    </location>
</feature>
<evidence type="ECO:0000256" key="5">
    <source>
        <dbReference type="SAM" id="MobiDB-lite"/>
    </source>
</evidence>
<sequence>MLAEPMPHTATTISRTDSITTATDDGSSEFGLKVDFSNIAHIHKEELFAKGAAGQETRLKLLNGSNVVFFGAGYRSKRFVYERAAQLGVNVTIVDEPDSWVQELVAEGIVQRYIPLDINQHDHDKLHAEAVEALSDLDRIDGICTVWEISILPVARLCEEFGLSGSPVRAIELARDKQQTRDALDKAGLPGIRHMMILSQADLESAAAYVGFPAVLKPVSGCASLGVQKVNSVDDLFSTYQSIRKEFSDLVFSNGSFVHSTVDLDHTFEFGSFMLEEYLDGSEVDVDMVMSDGVATYVCVHDNGPTLEPHFNETWDLLPSALPSDQVAALEDLAVRSVIAMGFTSGVFHVEAKYTSRGPRLIEVNARMGGGTIHMMHKEATGVDLVDEQLLLAVGMPSFPPQLPVEERRVVACATINALKSGSISDLSFARKWDSIDGVDVRCNDILISEGSKITGPEEGLPTWLADLVFSAPLSRQEFMRDLVVKLDREVAEDYLHHYDL</sequence>
<protein>
    <recommendedName>
        <fullName evidence="6">ATP-grasp domain-containing protein</fullName>
    </recommendedName>
</protein>
<dbReference type="PROSITE" id="PS50975">
    <property type="entry name" value="ATP_GRASP"/>
    <property type="match status" value="1"/>
</dbReference>
<dbReference type="InParanoid" id="C5KXN2"/>
<dbReference type="PANTHER" id="PTHR43585:SF2">
    <property type="entry name" value="ATP-GRASP ENZYME FSQD"/>
    <property type="match status" value="1"/>
</dbReference>
<keyword evidence="2 4" id="KW-0547">Nucleotide-binding</keyword>
<dbReference type="InterPro" id="IPR052032">
    <property type="entry name" value="ATP-dep_AA_Ligase"/>
</dbReference>